<evidence type="ECO:0000256" key="1">
    <source>
        <dbReference type="ARBA" id="ARBA00022723"/>
    </source>
</evidence>
<accession>A0A3Q4AMJ7</accession>
<dbReference type="InterPro" id="IPR017907">
    <property type="entry name" value="Znf_RING_CS"/>
</dbReference>
<dbReference type="PROSITE" id="PS00518">
    <property type="entry name" value="ZF_RING_1"/>
    <property type="match status" value="1"/>
</dbReference>
<dbReference type="GO" id="GO:0008270">
    <property type="term" value="F:zinc ion binding"/>
    <property type="evidence" value="ECO:0007669"/>
    <property type="project" value="UniProtKB-KW"/>
</dbReference>
<protein>
    <recommendedName>
        <fullName evidence="6">RING-type domain-containing protein</fullName>
    </recommendedName>
</protein>
<proteinExistence type="predicted"/>
<dbReference type="InterPro" id="IPR027370">
    <property type="entry name" value="Znf-RING_euk"/>
</dbReference>
<dbReference type="InterPro" id="IPR001841">
    <property type="entry name" value="Znf_RING"/>
</dbReference>
<dbReference type="PROSITE" id="PS50089">
    <property type="entry name" value="ZF_RING_2"/>
    <property type="match status" value="1"/>
</dbReference>
<keyword evidence="1" id="KW-0479">Metal-binding</keyword>
<evidence type="ECO:0000256" key="4">
    <source>
        <dbReference type="PROSITE-ProRule" id="PRU00175"/>
    </source>
</evidence>
<evidence type="ECO:0000313" key="7">
    <source>
        <dbReference type="Ensembl" id="ENSMMOP00000005545.1"/>
    </source>
</evidence>
<dbReference type="SMART" id="SM00184">
    <property type="entry name" value="RING"/>
    <property type="match status" value="1"/>
</dbReference>
<dbReference type="PANTHER" id="PTHR22791:SF6">
    <property type="entry name" value="RING-TYPE DOMAIN-CONTAINING PROTEIN"/>
    <property type="match status" value="1"/>
</dbReference>
<dbReference type="InterPro" id="IPR051435">
    <property type="entry name" value="RING_finger_E3_ubiq-ligases"/>
</dbReference>
<keyword evidence="3" id="KW-0862">Zinc</keyword>
<reference evidence="7" key="1">
    <citation type="submission" date="2025-08" db="UniProtKB">
        <authorList>
            <consortium name="Ensembl"/>
        </authorList>
    </citation>
    <scope>IDENTIFICATION</scope>
</reference>
<dbReference type="Pfam" id="PF13445">
    <property type="entry name" value="zf-RING_UBOX"/>
    <property type="match status" value="1"/>
</dbReference>
<evidence type="ECO:0000256" key="3">
    <source>
        <dbReference type="ARBA" id="ARBA00022833"/>
    </source>
</evidence>
<evidence type="ECO:0000256" key="2">
    <source>
        <dbReference type="ARBA" id="ARBA00022771"/>
    </source>
</evidence>
<keyword evidence="2 4" id="KW-0863">Zinc-finger</keyword>
<evidence type="ECO:0000256" key="5">
    <source>
        <dbReference type="SAM" id="MobiDB-lite"/>
    </source>
</evidence>
<feature type="domain" description="RING-type" evidence="6">
    <location>
        <begin position="11"/>
        <end position="52"/>
    </location>
</feature>
<sequence length="175" mass="20089">YSERQHTELRCPLCFEQLDVSSNVLPCQHTFCVSCLQRHEAAHFQLFCPECRAPVPDRTAGELPTNSPPVRLPQGPHGSPRPSRDKQKVRYAVPVPRPGMTVNEGLQLQQEMETQRGRVIELLPYESHARFPEVTNPSFNIRSWKKYSDLTLHESCNTTANKVFILFNGIFHHKQ</sequence>
<dbReference type="InterPro" id="IPR013083">
    <property type="entry name" value="Znf_RING/FYVE/PHD"/>
</dbReference>
<name>A0A3Q4AMJ7_MOLML</name>
<organism evidence="7 8">
    <name type="scientific">Mola mola</name>
    <name type="common">Ocean sunfish</name>
    <name type="synonym">Tetraodon mola</name>
    <dbReference type="NCBI Taxonomy" id="94237"/>
    <lineage>
        <taxon>Eukaryota</taxon>
        <taxon>Metazoa</taxon>
        <taxon>Chordata</taxon>
        <taxon>Craniata</taxon>
        <taxon>Vertebrata</taxon>
        <taxon>Euteleostomi</taxon>
        <taxon>Actinopterygii</taxon>
        <taxon>Neopterygii</taxon>
        <taxon>Teleostei</taxon>
        <taxon>Neoteleostei</taxon>
        <taxon>Acanthomorphata</taxon>
        <taxon>Eupercaria</taxon>
        <taxon>Tetraodontiformes</taxon>
        <taxon>Molidae</taxon>
        <taxon>Mola</taxon>
    </lineage>
</organism>
<dbReference type="Ensembl" id="ENSMMOT00000005642.1">
    <property type="protein sequence ID" value="ENSMMOP00000005545.1"/>
    <property type="gene ID" value="ENSMMOG00000004364.1"/>
</dbReference>
<keyword evidence="8" id="KW-1185">Reference proteome</keyword>
<dbReference type="AlphaFoldDB" id="A0A3Q4AMJ7"/>
<evidence type="ECO:0000313" key="8">
    <source>
        <dbReference type="Proteomes" id="UP000261620"/>
    </source>
</evidence>
<reference evidence="7" key="2">
    <citation type="submission" date="2025-09" db="UniProtKB">
        <authorList>
            <consortium name="Ensembl"/>
        </authorList>
    </citation>
    <scope>IDENTIFICATION</scope>
</reference>
<dbReference type="STRING" id="94237.ENSMMOP00000005545"/>
<dbReference type="Gene3D" id="3.30.40.10">
    <property type="entry name" value="Zinc/RING finger domain, C3HC4 (zinc finger)"/>
    <property type="match status" value="1"/>
</dbReference>
<evidence type="ECO:0000259" key="6">
    <source>
        <dbReference type="PROSITE" id="PS50089"/>
    </source>
</evidence>
<dbReference type="SUPFAM" id="SSF57850">
    <property type="entry name" value="RING/U-box"/>
    <property type="match status" value="1"/>
</dbReference>
<feature type="region of interest" description="Disordered" evidence="5">
    <location>
        <begin position="59"/>
        <end position="88"/>
    </location>
</feature>
<dbReference type="GO" id="GO:0061630">
    <property type="term" value="F:ubiquitin protein ligase activity"/>
    <property type="evidence" value="ECO:0007669"/>
    <property type="project" value="TreeGrafter"/>
</dbReference>
<dbReference type="PANTHER" id="PTHR22791">
    <property type="entry name" value="RING-TYPE DOMAIN-CONTAINING PROTEIN"/>
    <property type="match status" value="1"/>
</dbReference>
<dbReference type="Proteomes" id="UP000261620">
    <property type="component" value="Unplaced"/>
</dbReference>
<dbReference type="GO" id="GO:0016567">
    <property type="term" value="P:protein ubiquitination"/>
    <property type="evidence" value="ECO:0007669"/>
    <property type="project" value="TreeGrafter"/>
</dbReference>